<protein>
    <submittedName>
        <fullName evidence="1">Uncharacterized protein</fullName>
    </submittedName>
</protein>
<evidence type="ECO:0000313" key="1">
    <source>
        <dbReference type="EMBL" id="KAK9901403.1"/>
    </source>
</evidence>
<gene>
    <name evidence="1" type="ORF">M0R45_002144</name>
</gene>
<reference evidence="1 2" key="1">
    <citation type="journal article" date="2023" name="G3 (Bethesda)">
        <title>A chromosome-length genome assembly and annotation of blackberry (Rubus argutus, cv. 'Hillquist').</title>
        <authorList>
            <person name="Bruna T."/>
            <person name="Aryal R."/>
            <person name="Dudchenko O."/>
            <person name="Sargent D.J."/>
            <person name="Mead D."/>
            <person name="Buti M."/>
            <person name="Cavallini A."/>
            <person name="Hytonen T."/>
            <person name="Andres J."/>
            <person name="Pham M."/>
            <person name="Weisz D."/>
            <person name="Mascagni F."/>
            <person name="Usai G."/>
            <person name="Natali L."/>
            <person name="Bassil N."/>
            <person name="Fernandez G.E."/>
            <person name="Lomsadze A."/>
            <person name="Armour M."/>
            <person name="Olukolu B."/>
            <person name="Poorten T."/>
            <person name="Britton C."/>
            <person name="Davik J."/>
            <person name="Ashrafi H."/>
            <person name="Aiden E.L."/>
            <person name="Borodovsky M."/>
            <person name="Worthington M."/>
        </authorList>
    </citation>
    <scope>NUCLEOTIDE SEQUENCE [LARGE SCALE GENOMIC DNA]</scope>
    <source>
        <strain evidence="1">PI 553951</strain>
    </source>
</reference>
<evidence type="ECO:0000313" key="2">
    <source>
        <dbReference type="Proteomes" id="UP001457282"/>
    </source>
</evidence>
<comment type="caution">
    <text evidence="1">The sequence shown here is derived from an EMBL/GenBank/DDBJ whole genome shotgun (WGS) entry which is preliminary data.</text>
</comment>
<dbReference type="AlphaFoldDB" id="A0AAW1VIV0"/>
<sequence length="176" mass="19740">MVAGLVRGGHGIWAGRGGAAATRCCRLWASMSWALGAEIIATRAMRTEDVRLGATPEMGCDGFWKPGQIKGGPAWYGQCTVAAKAEKLRRRDRAEVAPDWASTSWDYRRWELEARLGRKLGLNRNGDEKGEQRRPGFVAELGAAEREWWLIAAATPRRNWVRRSWKHGHEEIDSIL</sequence>
<organism evidence="1 2">
    <name type="scientific">Rubus argutus</name>
    <name type="common">Southern blackberry</name>
    <dbReference type="NCBI Taxonomy" id="59490"/>
    <lineage>
        <taxon>Eukaryota</taxon>
        <taxon>Viridiplantae</taxon>
        <taxon>Streptophyta</taxon>
        <taxon>Embryophyta</taxon>
        <taxon>Tracheophyta</taxon>
        <taxon>Spermatophyta</taxon>
        <taxon>Magnoliopsida</taxon>
        <taxon>eudicotyledons</taxon>
        <taxon>Gunneridae</taxon>
        <taxon>Pentapetalae</taxon>
        <taxon>rosids</taxon>
        <taxon>fabids</taxon>
        <taxon>Rosales</taxon>
        <taxon>Rosaceae</taxon>
        <taxon>Rosoideae</taxon>
        <taxon>Rosoideae incertae sedis</taxon>
        <taxon>Rubus</taxon>
    </lineage>
</organism>
<dbReference type="Proteomes" id="UP001457282">
    <property type="component" value="Unassembled WGS sequence"/>
</dbReference>
<name>A0AAW1VIV0_RUBAR</name>
<keyword evidence="2" id="KW-1185">Reference proteome</keyword>
<proteinExistence type="predicted"/>
<accession>A0AAW1VIV0</accession>
<dbReference type="EMBL" id="JBEDUW010000312">
    <property type="protein sequence ID" value="KAK9901403.1"/>
    <property type="molecule type" value="Genomic_DNA"/>
</dbReference>